<dbReference type="EMBL" id="CP121196">
    <property type="protein sequence ID" value="XBH19990.1"/>
    <property type="molecule type" value="Genomic_DNA"/>
</dbReference>
<name>A0AAU7DQQ7_9BACT</name>
<organism evidence="2">
    <name type="scientific">Telmatobacter sp. DSM 110680</name>
    <dbReference type="NCBI Taxonomy" id="3036704"/>
    <lineage>
        <taxon>Bacteria</taxon>
        <taxon>Pseudomonadati</taxon>
        <taxon>Acidobacteriota</taxon>
        <taxon>Terriglobia</taxon>
        <taxon>Terriglobales</taxon>
        <taxon>Acidobacteriaceae</taxon>
        <taxon>Telmatobacter</taxon>
    </lineage>
</organism>
<feature type="domain" description="Mannosylglycerate hydrolase MGH1-like glycoside hydrolase" evidence="1">
    <location>
        <begin position="93"/>
        <end position="437"/>
    </location>
</feature>
<dbReference type="InterPro" id="IPR001661">
    <property type="entry name" value="Glyco_hydro_37"/>
</dbReference>
<keyword evidence="2" id="KW-0378">Hydrolase</keyword>
<dbReference type="AlphaFoldDB" id="A0AAU7DQQ7"/>
<accession>A0AAU7DQQ7</accession>
<dbReference type="GO" id="GO:0004555">
    <property type="term" value="F:alpha,alpha-trehalase activity"/>
    <property type="evidence" value="ECO:0007669"/>
    <property type="project" value="InterPro"/>
</dbReference>
<dbReference type="Pfam" id="PF22422">
    <property type="entry name" value="MGH1-like_GH"/>
    <property type="match status" value="1"/>
</dbReference>
<gene>
    <name evidence="2" type="ORF">P8935_11865</name>
</gene>
<evidence type="ECO:0000259" key="1">
    <source>
        <dbReference type="Pfam" id="PF22422"/>
    </source>
</evidence>
<dbReference type="PANTHER" id="PTHR23403:SF1">
    <property type="entry name" value="TREHALASE"/>
    <property type="match status" value="1"/>
</dbReference>
<dbReference type="SUPFAM" id="SSF48208">
    <property type="entry name" value="Six-hairpin glycosidases"/>
    <property type="match status" value="1"/>
</dbReference>
<dbReference type="RefSeq" id="WP_348265213.1">
    <property type="nucleotide sequence ID" value="NZ_CP121196.1"/>
</dbReference>
<proteinExistence type="predicted"/>
<dbReference type="InterPro" id="IPR054491">
    <property type="entry name" value="MGH1-like_GH"/>
</dbReference>
<dbReference type="Gene3D" id="1.50.10.10">
    <property type="match status" value="1"/>
</dbReference>
<dbReference type="PANTHER" id="PTHR23403">
    <property type="entry name" value="TREHALASE"/>
    <property type="match status" value="1"/>
</dbReference>
<dbReference type="InterPro" id="IPR012341">
    <property type="entry name" value="6hp_glycosidase-like_sf"/>
</dbReference>
<keyword evidence="2" id="KW-0326">Glycosidase</keyword>
<dbReference type="GO" id="GO:0005993">
    <property type="term" value="P:trehalose catabolic process"/>
    <property type="evidence" value="ECO:0007669"/>
    <property type="project" value="TreeGrafter"/>
</dbReference>
<protein>
    <submittedName>
        <fullName evidence="2">Trehalase family glycosidase</fullName>
    </submittedName>
</protein>
<sequence>MTRREALAAFSAAALSAALPRRVFSATSSKPATTHSKTRAQVEQLLKPLLYTENPEMFRFAVDVYQHCIFGRMQPAEPPLKHPWLIPGGVYVGQWIWDTTFLTDLLAIIPDQQEFIRGIYQNYWDSQQRWTAGKPGYAHGMIANFIAPDSGPKGFTGKDWQTFPAYSQAPLIAWGVERVFLRTRDMELVRAALPHLEAFHEWYWRERDLDNVGLVTVGSYDGVLQDARYETYDNQVDLDTLKLIAHPGRPDGPANGNWYGDIYIPANTGYLLLSERSLINLAEAVEEHDISARGLQRAKKGIAAMREHMWDEEQGCFLAVHRNGLRKLKPATIGGMVPLQADIPTTAQAARMAQALATAHWSTPVPLPSVDRSATEYRSDAFWRGDVWPSTAFQTLEGLSHFGHRELIADLAGRLLDNALKVGISEHYDSQTGAPLGVPNLGMSAVMLTMAIEGLSPRHAIRVAHPQSPASDPEKR</sequence>
<evidence type="ECO:0000313" key="2">
    <source>
        <dbReference type="EMBL" id="XBH19990.1"/>
    </source>
</evidence>
<dbReference type="InterPro" id="IPR008928">
    <property type="entry name" value="6-hairpin_glycosidase_sf"/>
</dbReference>
<reference evidence="2" key="1">
    <citation type="submission" date="2023-03" db="EMBL/GenBank/DDBJ databases">
        <title>Edaphobacter sp.</title>
        <authorList>
            <person name="Huber K.J."/>
            <person name="Papendorf J."/>
            <person name="Pilke C."/>
            <person name="Bunk B."/>
            <person name="Sproeer C."/>
            <person name="Pester M."/>
        </authorList>
    </citation>
    <scope>NUCLEOTIDE SEQUENCE</scope>
    <source>
        <strain evidence="2">DSM 110680</strain>
    </source>
</reference>